<evidence type="ECO:0000313" key="1">
    <source>
        <dbReference type="EMBL" id="DAE24753.1"/>
    </source>
</evidence>
<name>A0A8S5R0Z0_9CAUD</name>
<protein>
    <submittedName>
        <fullName evidence="1">Uncharacterized protein</fullName>
    </submittedName>
</protein>
<sequence>MNSNWPDSGCDDCLACGYCDDADNAVTSWRDHQVKLDPLLSKDFVEWRDIDGKDLSQIELCRFLDRHLSNIVRPDDQPKAPTSSEVLTFVSNLSDVKKVEFKKSVNLDNGRVQLTYNELDADGGTANISVPRDFWIQLRPIVGREDRYNVLATMRYRIVDSTRLVFTIELRDLDILLEEMRDEMVKELREKIAPIPVFLTR</sequence>
<organism evidence="1">
    <name type="scientific">Myoviridae sp. cteBs22</name>
    <dbReference type="NCBI Taxonomy" id="2826675"/>
    <lineage>
        <taxon>Viruses</taxon>
        <taxon>Duplodnaviria</taxon>
        <taxon>Heunggongvirae</taxon>
        <taxon>Uroviricota</taxon>
        <taxon>Caudoviricetes</taxon>
    </lineage>
</organism>
<dbReference type="Pfam" id="PF10065">
    <property type="entry name" value="DUF2303"/>
    <property type="match status" value="1"/>
</dbReference>
<dbReference type="EMBL" id="BK015784">
    <property type="protein sequence ID" value="DAE24753.1"/>
    <property type="molecule type" value="Genomic_DNA"/>
</dbReference>
<reference evidence="1" key="1">
    <citation type="journal article" date="2021" name="Proc. Natl. Acad. Sci. U.S.A.">
        <title>A Catalog of Tens of Thousands of Viruses from Human Metagenomes Reveals Hidden Associations with Chronic Diseases.</title>
        <authorList>
            <person name="Tisza M.J."/>
            <person name="Buck C.B."/>
        </authorList>
    </citation>
    <scope>NUCLEOTIDE SEQUENCE</scope>
    <source>
        <strain evidence="1">CteBs22</strain>
    </source>
</reference>
<dbReference type="InterPro" id="IPR019276">
    <property type="entry name" value="DUF2303"/>
</dbReference>
<proteinExistence type="predicted"/>
<accession>A0A8S5R0Z0</accession>